<keyword evidence="2" id="KW-1185">Reference proteome</keyword>
<evidence type="ECO:0000313" key="1">
    <source>
        <dbReference type="EMBL" id="SDI07637.1"/>
    </source>
</evidence>
<evidence type="ECO:0000313" key="2">
    <source>
        <dbReference type="Proteomes" id="UP000199340"/>
    </source>
</evidence>
<accession>A0A1G8HLU7</accession>
<dbReference type="AlphaFoldDB" id="A0A1G8HLU7"/>
<dbReference type="Gene3D" id="2.40.10.270">
    <property type="entry name" value="Bacteriophage SPP1 head-tail adaptor protein"/>
    <property type="match status" value="1"/>
</dbReference>
<dbReference type="InterPro" id="IPR038666">
    <property type="entry name" value="SSP1_head-tail_sf"/>
</dbReference>
<dbReference type="Proteomes" id="UP000199340">
    <property type="component" value="Unassembled WGS sequence"/>
</dbReference>
<gene>
    <name evidence="1" type="ORF">SAMN05421850_101566</name>
</gene>
<dbReference type="STRING" id="490829.SAMN05421850_101566"/>
<dbReference type="OrthoDB" id="7570189at2"/>
<proteinExistence type="predicted"/>
<organism evidence="1 2">
    <name type="scientific">Lutimaribacter saemankumensis</name>
    <dbReference type="NCBI Taxonomy" id="490829"/>
    <lineage>
        <taxon>Bacteria</taxon>
        <taxon>Pseudomonadati</taxon>
        <taxon>Pseudomonadota</taxon>
        <taxon>Alphaproteobacteria</taxon>
        <taxon>Rhodobacterales</taxon>
        <taxon>Roseobacteraceae</taxon>
        <taxon>Lutimaribacter</taxon>
    </lineage>
</organism>
<dbReference type="EMBL" id="FNEB01000001">
    <property type="protein sequence ID" value="SDI07637.1"/>
    <property type="molecule type" value="Genomic_DNA"/>
</dbReference>
<dbReference type="RefSeq" id="WP_090026243.1">
    <property type="nucleotide sequence ID" value="NZ_FNEB01000001.1"/>
</dbReference>
<dbReference type="InterPro" id="IPR008767">
    <property type="entry name" value="Phage_SPP1_head-tail_adaptor"/>
</dbReference>
<name>A0A1G8HLU7_9RHOB</name>
<protein>
    <submittedName>
        <fullName evidence="1">Head-tail adaptor</fullName>
    </submittedName>
</protein>
<sequence>MSGPVHLTRQLVLETPSELPDGAGGVVRGWDVLGTLWADVIARTGRERDGDGIPVSLTGYRITVRAAPVGSTMRPRPEQRFREGARLFRITAVAERDPRGRFLTCFAEEEVVA</sequence>
<reference evidence="1 2" key="1">
    <citation type="submission" date="2016-10" db="EMBL/GenBank/DDBJ databases">
        <authorList>
            <person name="de Groot N.N."/>
        </authorList>
    </citation>
    <scope>NUCLEOTIDE SEQUENCE [LARGE SCALE GENOMIC DNA]</scope>
    <source>
        <strain evidence="1 2">DSM 28010</strain>
    </source>
</reference>
<dbReference type="Pfam" id="PF05521">
    <property type="entry name" value="Phage_HCP"/>
    <property type="match status" value="1"/>
</dbReference>